<keyword evidence="3" id="KW-1185">Reference proteome</keyword>
<gene>
    <name evidence="2" type="ORF">PLXY2_LOCUS9790</name>
</gene>
<dbReference type="AlphaFoldDB" id="A0A8S4FNH7"/>
<name>A0A8S4FNH7_PLUXY</name>
<accession>A0A8S4FNH7</accession>
<reference evidence="2" key="1">
    <citation type="submission" date="2020-11" db="EMBL/GenBank/DDBJ databases">
        <authorList>
            <person name="Whiteford S."/>
        </authorList>
    </citation>
    <scope>NUCLEOTIDE SEQUENCE</scope>
</reference>
<comment type="caution">
    <text evidence="2">The sequence shown here is derived from an EMBL/GenBank/DDBJ whole genome shotgun (WGS) entry which is preliminary data.</text>
</comment>
<organism evidence="2 3">
    <name type="scientific">Plutella xylostella</name>
    <name type="common">Diamondback moth</name>
    <name type="synonym">Plutella maculipennis</name>
    <dbReference type="NCBI Taxonomy" id="51655"/>
    <lineage>
        <taxon>Eukaryota</taxon>
        <taxon>Metazoa</taxon>
        <taxon>Ecdysozoa</taxon>
        <taxon>Arthropoda</taxon>
        <taxon>Hexapoda</taxon>
        <taxon>Insecta</taxon>
        <taxon>Pterygota</taxon>
        <taxon>Neoptera</taxon>
        <taxon>Endopterygota</taxon>
        <taxon>Lepidoptera</taxon>
        <taxon>Glossata</taxon>
        <taxon>Ditrysia</taxon>
        <taxon>Yponomeutoidea</taxon>
        <taxon>Plutellidae</taxon>
        <taxon>Plutella</taxon>
    </lineage>
</organism>
<protein>
    <submittedName>
        <fullName evidence="2">(diamondback moth) hypothetical protein</fullName>
    </submittedName>
</protein>
<evidence type="ECO:0000313" key="2">
    <source>
        <dbReference type="EMBL" id="CAG9130067.1"/>
    </source>
</evidence>
<proteinExistence type="predicted"/>
<evidence type="ECO:0000313" key="3">
    <source>
        <dbReference type="Proteomes" id="UP000653454"/>
    </source>
</evidence>
<feature type="region of interest" description="Disordered" evidence="1">
    <location>
        <begin position="1"/>
        <end position="26"/>
    </location>
</feature>
<sequence>MLEQQAAVERAASHAPHREPEECVPPEPVTEFQTARLFLSNFGYLNIGGDKKVRHLYRLFTASFNNSIYR</sequence>
<dbReference type="EMBL" id="CAJHNJ030000040">
    <property type="protein sequence ID" value="CAG9130067.1"/>
    <property type="molecule type" value="Genomic_DNA"/>
</dbReference>
<evidence type="ECO:0000256" key="1">
    <source>
        <dbReference type="SAM" id="MobiDB-lite"/>
    </source>
</evidence>
<dbReference type="Proteomes" id="UP000653454">
    <property type="component" value="Unassembled WGS sequence"/>
</dbReference>